<dbReference type="EMBL" id="CP036265">
    <property type="protein sequence ID" value="QDT16160.1"/>
    <property type="molecule type" value="Genomic_DNA"/>
</dbReference>
<feature type="compositionally biased region" description="Gly residues" evidence="1">
    <location>
        <begin position="961"/>
        <end position="978"/>
    </location>
</feature>
<feature type="transmembrane region" description="Helical" evidence="2">
    <location>
        <begin position="60"/>
        <end position="77"/>
    </location>
</feature>
<feature type="transmembrane region" description="Helical" evidence="2">
    <location>
        <begin position="144"/>
        <end position="162"/>
    </location>
</feature>
<dbReference type="InterPro" id="IPR013783">
    <property type="entry name" value="Ig-like_fold"/>
</dbReference>
<feature type="transmembrane region" description="Helical" evidence="2">
    <location>
        <begin position="22"/>
        <end position="48"/>
    </location>
</feature>
<organism evidence="3 4">
    <name type="scientific">Alienimonas californiensis</name>
    <dbReference type="NCBI Taxonomy" id="2527989"/>
    <lineage>
        <taxon>Bacteria</taxon>
        <taxon>Pseudomonadati</taxon>
        <taxon>Planctomycetota</taxon>
        <taxon>Planctomycetia</taxon>
        <taxon>Planctomycetales</taxon>
        <taxon>Planctomycetaceae</taxon>
        <taxon>Alienimonas</taxon>
    </lineage>
</organism>
<keyword evidence="2" id="KW-1133">Transmembrane helix</keyword>
<keyword evidence="4" id="KW-1185">Reference proteome</keyword>
<evidence type="ECO:0000313" key="4">
    <source>
        <dbReference type="Proteomes" id="UP000318741"/>
    </source>
</evidence>
<name>A0A517P9W0_9PLAN</name>
<feature type="compositionally biased region" description="Polar residues" evidence="1">
    <location>
        <begin position="393"/>
        <end position="402"/>
    </location>
</feature>
<reference evidence="3 4" key="1">
    <citation type="submission" date="2019-02" db="EMBL/GenBank/DDBJ databases">
        <title>Deep-cultivation of Planctomycetes and their phenomic and genomic characterization uncovers novel biology.</title>
        <authorList>
            <person name="Wiegand S."/>
            <person name="Jogler M."/>
            <person name="Boedeker C."/>
            <person name="Pinto D."/>
            <person name="Vollmers J."/>
            <person name="Rivas-Marin E."/>
            <person name="Kohn T."/>
            <person name="Peeters S.H."/>
            <person name="Heuer A."/>
            <person name="Rast P."/>
            <person name="Oberbeckmann S."/>
            <person name="Bunk B."/>
            <person name="Jeske O."/>
            <person name="Meyerdierks A."/>
            <person name="Storesund J.E."/>
            <person name="Kallscheuer N."/>
            <person name="Luecker S."/>
            <person name="Lage O.M."/>
            <person name="Pohl T."/>
            <person name="Merkel B.J."/>
            <person name="Hornburger P."/>
            <person name="Mueller R.-W."/>
            <person name="Bruemmer F."/>
            <person name="Labrenz M."/>
            <person name="Spormann A.M."/>
            <person name="Op den Camp H."/>
            <person name="Overmann J."/>
            <person name="Amann R."/>
            <person name="Jetten M.S.M."/>
            <person name="Mascher T."/>
            <person name="Medema M.H."/>
            <person name="Devos D.P."/>
            <person name="Kaster A.-K."/>
            <person name="Ovreas L."/>
            <person name="Rohde M."/>
            <person name="Galperin M.Y."/>
            <person name="Jogler C."/>
        </authorList>
    </citation>
    <scope>NUCLEOTIDE SEQUENCE [LARGE SCALE GENOMIC DNA]</scope>
    <source>
        <strain evidence="3 4">CA12</strain>
    </source>
</reference>
<dbReference type="RefSeq" id="WP_145359026.1">
    <property type="nucleotide sequence ID" value="NZ_CP036265.1"/>
</dbReference>
<dbReference type="KEGG" id="acaf:CA12_22580"/>
<evidence type="ECO:0000256" key="1">
    <source>
        <dbReference type="SAM" id="MobiDB-lite"/>
    </source>
</evidence>
<feature type="compositionally biased region" description="Low complexity" evidence="1">
    <location>
        <begin position="1003"/>
        <end position="1015"/>
    </location>
</feature>
<feature type="region of interest" description="Disordered" evidence="1">
    <location>
        <begin position="691"/>
        <end position="710"/>
    </location>
</feature>
<accession>A0A517P9W0</accession>
<protein>
    <submittedName>
        <fullName evidence="3">Uncharacterized protein</fullName>
    </submittedName>
</protein>
<dbReference type="Gene3D" id="2.60.40.10">
    <property type="entry name" value="Immunoglobulins"/>
    <property type="match status" value="1"/>
</dbReference>
<proteinExistence type="predicted"/>
<feature type="region of interest" description="Disordered" evidence="1">
    <location>
        <begin position="813"/>
        <end position="836"/>
    </location>
</feature>
<evidence type="ECO:0000256" key="2">
    <source>
        <dbReference type="SAM" id="Phobius"/>
    </source>
</evidence>
<evidence type="ECO:0000313" key="3">
    <source>
        <dbReference type="EMBL" id="QDT16160.1"/>
    </source>
</evidence>
<keyword evidence="2" id="KW-0472">Membrane</keyword>
<feature type="region of interest" description="Disordered" evidence="1">
    <location>
        <begin position="383"/>
        <end position="408"/>
    </location>
</feature>
<gene>
    <name evidence="3" type="ORF">CA12_22580</name>
</gene>
<dbReference type="AlphaFoldDB" id="A0A517P9W0"/>
<feature type="region of interest" description="Disordered" evidence="1">
    <location>
        <begin position="917"/>
        <end position="1047"/>
    </location>
</feature>
<sequence length="1047" mass="105835">MTAPAPDPLAALDAAGRRLRRAALVAGLAKTAAVVGLATLAVAAADAFGGGFDPKELRTARWALAGLTVAAALRWLGGPLLRRPDRASLAAAADRLAGGNDRLAAALSSPTAAAGPLRERLLGERLLGAAAFVPPAPRRGRLRGALAALLLCGTLVGAWLAADPSTATAAAARLTGTAGLEPLRLEVGGRLVPRGRLEIPLAAGTETTIQAVAPGDRSIGAVRWRVAGATLTPLEPGVVRVAVAAAPVTVAASADGFRSALLTLRPIAAPAVAGFQVVVEPPGRPQKTFRTPTTVSVEPADRVAVGIVAAPPADVRVVTPAGGPEVRRDGDRWLLRRLRPGDWPVGVALAPRERPFAPAPTDDAAPRPLFTLRVRQDVPPRVALARPAEGATVTPSGTTSIEAQADDDRPALRLELSARGEVLQTAESGAASTVTATVELSPPVELAPGDEFTVAAAATDARGQRTETPPRTVRVVSPEEKRDELEAAVPPPAAALRRAADAAADLRTRLAEGTPVDPAEVRRTLDRLETDFAAPVRDAVAEANRNAVPAGPRLAAAEREEREALPTIRLAADRLRTALRGGEAGAAAKELSDELAASAGRLGEALADAAGAETAEALREEQLTLTERTAAAARDGGETAAELAEEQRTIATALGTLRDGPAAEALRTAARELAAGRLADAVARQREALARWNDTAEAPGSDSSPADPADRREALTTLAARQRAAATALRSMIDEGLTGRRALRALREVGDEESAIADELAAFAGSADAVTAAAAGASADEARAVAAGVEDRREAGDLFPLAERAAARLEALAGGPDDAPPTESGEGSPPDSSAEGLDADALARWQRFLRDRTLAEAPDLPALAAEQRALAAAAPAEAPIADPATEAAARLADGAPAAAAERQQAVLDLLATLGGGATASPAPEPLASDPLTPEPSAASPTGPEPGTLPDAGTEEAAVSGTAGGSAGLGGSSGTGGSSGSPASGPHAPWGRLPARLRERLADAADAPAAPGFAGLTARYRARLGETADSSSSPPASPSVSPPSNSLP</sequence>
<keyword evidence="2" id="KW-0812">Transmembrane</keyword>
<dbReference type="Pfam" id="PF17957">
    <property type="entry name" value="Big_7"/>
    <property type="match status" value="1"/>
</dbReference>
<dbReference type="Proteomes" id="UP000318741">
    <property type="component" value="Chromosome"/>
</dbReference>